<dbReference type="Gene3D" id="1.25.40.630">
    <property type="match status" value="1"/>
</dbReference>
<dbReference type="GO" id="GO:0031124">
    <property type="term" value="P:mRNA 3'-end processing"/>
    <property type="evidence" value="ECO:0007669"/>
    <property type="project" value="InterPro"/>
</dbReference>
<feature type="compositionally biased region" description="Polar residues" evidence="1">
    <location>
        <begin position="93"/>
        <end position="126"/>
    </location>
</feature>
<feature type="compositionally biased region" description="Low complexity" evidence="1">
    <location>
        <begin position="77"/>
        <end position="92"/>
    </location>
</feature>
<feature type="compositionally biased region" description="Polar residues" evidence="1">
    <location>
        <begin position="340"/>
        <end position="353"/>
    </location>
</feature>
<feature type="compositionally biased region" description="Polar residues" evidence="1">
    <location>
        <begin position="153"/>
        <end position="207"/>
    </location>
</feature>
<dbReference type="InterPro" id="IPR025742">
    <property type="entry name" value="CSTF2_hinge"/>
</dbReference>
<dbReference type="Gene3D" id="1.10.20.70">
    <property type="entry name" value="Transcription termination and cleavage factor, C-terminal domain"/>
    <property type="match status" value="1"/>
</dbReference>
<evidence type="ECO:0000256" key="1">
    <source>
        <dbReference type="SAM" id="MobiDB-lite"/>
    </source>
</evidence>
<feature type="region of interest" description="Disordered" evidence="1">
    <location>
        <begin position="77"/>
        <end position="207"/>
    </location>
</feature>
<proteinExistence type="predicted"/>
<evidence type="ECO:0000259" key="3">
    <source>
        <dbReference type="Pfam" id="PF14327"/>
    </source>
</evidence>
<dbReference type="EMBL" id="GGEC01003310">
    <property type="protein sequence ID" value="MBW83793.1"/>
    <property type="molecule type" value="Transcribed_RNA"/>
</dbReference>
<dbReference type="InterPro" id="IPR038192">
    <property type="entry name" value="CSTF_C_sf"/>
</dbReference>
<feature type="compositionally biased region" description="Polar residues" evidence="1">
    <location>
        <begin position="311"/>
        <end position="332"/>
    </location>
</feature>
<feature type="domain" description="Cleavage stimulation factor subunit 2 hinge" evidence="3">
    <location>
        <begin position="5"/>
        <end position="70"/>
    </location>
</feature>
<accession>A0A2P2IRE5</accession>
<name>A0A2P2IRE5_RHIMU</name>
<dbReference type="Pfam" id="PF14304">
    <property type="entry name" value="CSTF_C"/>
    <property type="match status" value="1"/>
</dbReference>
<evidence type="ECO:0000259" key="2">
    <source>
        <dbReference type="Pfam" id="PF14304"/>
    </source>
</evidence>
<dbReference type="PANTHER" id="PTHR47866:SF2">
    <property type="entry name" value="HYDROXYPROLINE-RICH GLYCOPROTEIN FAMILY PROTEIN"/>
    <property type="match status" value="1"/>
</dbReference>
<protein>
    <submittedName>
        <fullName evidence="4">Uncharacterized protein MANES_01G011100</fullName>
    </submittedName>
</protein>
<sequence>MAGKATAGDGFSSELAGMTKSQLYDIMSQMKALIDQNKQQAREILVQNPPLTKALFQAQIMLGMVHSPQVIPNIQPVASQQAQQPAQQSQQSNTPVSRPLPSQGSFQDQTAPFQVQAPTRRQNTGQPAMPTSSASASPVNVQSQTMPPHHLQAPQQPKGQPTHQFTPISVQQSSQLPSIHQTPLHSTSQPTTVHQSQMPAVSSQLQQPLQTTAITRLPLQPPMSAQHRPHSMPSFHHQYGAQVGPTLGFQHGIAPQHSSQPMFHSGNKPQASMGPSFSGGQPHLPSQLPPHNLYQAGGSQIGTDFGGQGGSSLQSDRGTSWMSGPPDSSTMPQLPGPSLVPSQMGTSNQPTRTAPLTPEMEKALLQQVMSLTPEQINLLPPEQRSQVFQLQQMLRQ</sequence>
<feature type="compositionally biased region" description="Low complexity" evidence="1">
    <location>
        <begin position="127"/>
        <end position="138"/>
    </location>
</feature>
<evidence type="ECO:0000313" key="4">
    <source>
        <dbReference type="EMBL" id="MBW83793.1"/>
    </source>
</evidence>
<feature type="domain" description="Transcription termination and cleavage factor C-terminal" evidence="2">
    <location>
        <begin position="362"/>
        <end position="396"/>
    </location>
</feature>
<dbReference type="InterPro" id="IPR026896">
    <property type="entry name" value="CSTF_C"/>
</dbReference>
<dbReference type="Pfam" id="PF14327">
    <property type="entry name" value="CSTF2_hinge"/>
    <property type="match status" value="1"/>
</dbReference>
<organism evidence="4">
    <name type="scientific">Rhizophora mucronata</name>
    <name type="common">Asiatic mangrove</name>
    <dbReference type="NCBI Taxonomy" id="61149"/>
    <lineage>
        <taxon>Eukaryota</taxon>
        <taxon>Viridiplantae</taxon>
        <taxon>Streptophyta</taxon>
        <taxon>Embryophyta</taxon>
        <taxon>Tracheophyta</taxon>
        <taxon>Spermatophyta</taxon>
        <taxon>Magnoliopsida</taxon>
        <taxon>eudicotyledons</taxon>
        <taxon>Gunneridae</taxon>
        <taxon>Pentapetalae</taxon>
        <taxon>rosids</taxon>
        <taxon>fabids</taxon>
        <taxon>Malpighiales</taxon>
        <taxon>Rhizophoraceae</taxon>
        <taxon>Rhizophora</taxon>
    </lineage>
</organism>
<feature type="compositionally biased region" description="Polar residues" evidence="1">
    <location>
        <begin position="256"/>
        <end position="279"/>
    </location>
</feature>
<feature type="region of interest" description="Disordered" evidence="1">
    <location>
        <begin position="254"/>
        <end position="353"/>
    </location>
</feature>
<dbReference type="AlphaFoldDB" id="A0A2P2IRE5"/>
<dbReference type="PANTHER" id="PTHR47866">
    <property type="entry name" value="HYDROXYPROLINE-RICH GLYCOPROTEIN FAMILY PROTEIN"/>
    <property type="match status" value="1"/>
</dbReference>
<reference evidence="4" key="1">
    <citation type="submission" date="2018-02" db="EMBL/GenBank/DDBJ databases">
        <title>Rhizophora mucronata_Transcriptome.</title>
        <authorList>
            <person name="Meera S.P."/>
            <person name="Sreeshan A."/>
            <person name="Augustine A."/>
        </authorList>
    </citation>
    <scope>NUCLEOTIDE SEQUENCE</scope>
    <source>
        <tissue evidence="4">Leaf</tissue>
    </source>
</reference>